<dbReference type="GO" id="GO:0101005">
    <property type="term" value="F:deubiquitinase activity"/>
    <property type="evidence" value="ECO:0007669"/>
    <property type="project" value="TreeGrafter"/>
</dbReference>
<organism evidence="6 7">
    <name type="scientific">Lipomyces starkeyi NRRL Y-11557</name>
    <dbReference type="NCBI Taxonomy" id="675824"/>
    <lineage>
        <taxon>Eukaryota</taxon>
        <taxon>Fungi</taxon>
        <taxon>Dikarya</taxon>
        <taxon>Ascomycota</taxon>
        <taxon>Saccharomycotina</taxon>
        <taxon>Lipomycetes</taxon>
        <taxon>Lipomycetales</taxon>
        <taxon>Lipomycetaceae</taxon>
        <taxon>Lipomyces</taxon>
    </lineage>
</organism>
<feature type="compositionally biased region" description="Basic and acidic residues" evidence="4">
    <location>
        <begin position="470"/>
        <end position="481"/>
    </location>
</feature>
<feature type="region of interest" description="Disordered" evidence="4">
    <location>
        <begin position="391"/>
        <end position="427"/>
    </location>
</feature>
<dbReference type="GO" id="GO:0016579">
    <property type="term" value="P:protein deubiquitination"/>
    <property type="evidence" value="ECO:0007669"/>
    <property type="project" value="TreeGrafter"/>
</dbReference>
<evidence type="ECO:0000259" key="5">
    <source>
        <dbReference type="PROSITE" id="PS51858"/>
    </source>
</evidence>
<dbReference type="EMBL" id="KV454293">
    <property type="protein sequence ID" value="ODQ73597.1"/>
    <property type="molecule type" value="Genomic_DNA"/>
</dbReference>
<feature type="region of interest" description="Disordered" evidence="4">
    <location>
        <begin position="121"/>
        <end position="156"/>
    </location>
</feature>
<dbReference type="PANTHER" id="PTHR12378:SF80">
    <property type="entry name" value="IP06716P-RELATED"/>
    <property type="match status" value="1"/>
</dbReference>
<dbReference type="Proteomes" id="UP000094385">
    <property type="component" value="Unassembled WGS sequence"/>
</dbReference>
<feature type="domain" description="PPPDE" evidence="5">
    <location>
        <begin position="202"/>
        <end position="345"/>
    </location>
</feature>
<dbReference type="PROSITE" id="PS51858">
    <property type="entry name" value="PPPDE"/>
    <property type="match status" value="1"/>
</dbReference>
<comment type="similarity">
    <text evidence="1">Belongs to the DeSI family.</text>
</comment>
<proteinExistence type="inferred from homology"/>
<sequence length="525" mass="56412">MSMSKFQELNSSNTANLGQTRDEATGQRQSRPLDASASFLTSLNDSQLSSYSATSSASTSYTSPPFSVSSAVSSITTTSLLPSPVPTSIMDGLKRKYSRPASLRSFSSTTQVTTVVTAAGSTVSSPSTSQFPSSSTAFTSGPMPIPTPRRSQQANPLNYRATNTTVPVVTSASSWSLSQSRNKLGYVTAESTRNSYDRDRRLSVVINVYDILQDSRFAPLIWILGIGVYHSAVEIDGREYAYGGHEEPGISGVYYSKSKTPLPGGIICKTSILHGYTSYSPAEVHAIISDLSSEYMGTSYHLLYKNCNHFTNSLLLRLTDRPAPAWLNRATFIGSALPCIIPQTYIKPPKCDVPVCASSESLSSSSTQNEKSYDEMTAAPMAVKKPWSWYKGSTRSQSPSVSLPVKKITGMGQSNKSCEESSHDQDAFESEPFLISTRYIEDEVVASDSGSGSGSDSGGEGAEGDGSVAVDEKAKQNRDAKSSYINTSKSKRTSHVIYEKNSVMTYNALAQSPPTSFGAGMQDTQ</sequence>
<dbReference type="InterPro" id="IPR008580">
    <property type="entry name" value="PPPDE_dom"/>
</dbReference>
<evidence type="ECO:0000256" key="4">
    <source>
        <dbReference type="SAM" id="MobiDB-lite"/>
    </source>
</evidence>
<dbReference type="STRING" id="675824.A0A1E3Q9A2"/>
<reference evidence="6 7" key="1">
    <citation type="journal article" date="2016" name="Proc. Natl. Acad. Sci. U.S.A.">
        <title>Comparative genomics of biotechnologically important yeasts.</title>
        <authorList>
            <person name="Riley R."/>
            <person name="Haridas S."/>
            <person name="Wolfe K.H."/>
            <person name="Lopes M.R."/>
            <person name="Hittinger C.T."/>
            <person name="Goeker M."/>
            <person name="Salamov A.A."/>
            <person name="Wisecaver J.H."/>
            <person name="Long T.M."/>
            <person name="Calvey C.H."/>
            <person name="Aerts A.L."/>
            <person name="Barry K.W."/>
            <person name="Choi C."/>
            <person name="Clum A."/>
            <person name="Coughlan A.Y."/>
            <person name="Deshpande S."/>
            <person name="Douglass A.P."/>
            <person name="Hanson S.J."/>
            <person name="Klenk H.-P."/>
            <person name="LaButti K.M."/>
            <person name="Lapidus A."/>
            <person name="Lindquist E.A."/>
            <person name="Lipzen A.M."/>
            <person name="Meier-Kolthoff J.P."/>
            <person name="Ohm R.A."/>
            <person name="Otillar R.P."/>
            <person name="Pangilinan J.L."/>
            <person name="Peng Y."/>
            <person name="Rokas A."/>
            <person name="Rosa C.A."/>
            <person name="Scheuner C."/>
            <person name="Sibirny A.A."/>
            <person name="Slot J.C."/>
            <person name="Stielow J.B."/>
            <person name="Sun H."/>
            <person name="Kurtzman C.P."/>
            <person name="Blackwell M."/>
            <person name="Grigoriev I.V."/>
            <person name="Jeffries T.W."/>
        </authorList>
    </citation>
    <scope>NUCLEOTIDE SEQUENCE [LARGE SCALE GENOMIC DNA]</scope>
    <source>
        <strain evidence="6 7">NRRL Y-11557</strain>
    </source>
</reference>
<dbReference type="SMART" id="SM01179">
    <property type="entry name" value="DUF862"/>
    <property type="match status" value="1"/>
</dbReference>
<feature type="compositionally biased region" description="Basic and acidic residues" evidence="4">
    <location>
        <begin position="417"/>
        <end position="426"/>
    </location>
</feature>
<feature type="region of interest" description="Disordered" evidence="4">
    <location>
        <begin position="1"/>
        <end position="32"/>
    </location>
</feature>
<feature type="compositionally biased region" description="Polar residues" evidence="4">
    <location>
        <begin position="1"/>
        <end position="19"/>
    </location>
</feature>
<evidence type="ECO:0000313" key="6">
    <source>
        <dbReference type="EMBL" id="ODQ73597.1"/>
    </source>
</evidence>
<keyword evidence="7" id="KW-1185">Reference proteome</keyword>
<dbReference type="PANTHER" id="PTHR12378">
    <property type="entry name" value="DESUMOYLATING ISOPEPTIDASE"/>
    <property type="match status" value="1"/>
</dbReference>
<dbReference type="GO" id="GO:0006508">
    <property type="term" value="P:proteolysis"/>
    <property type="evidence" value="ECO:0007669"/>
    <property type="project" value="UniProtKB-KW"/>
</dbReference>
<dbReference type="Pfam" id="PF05903">
    <property type="entry name" value="Peptidase_C97"/>
    <property type="match status" value="1"/>
</dbReference>
<dbReference type="InterPro" id="IPR042266">
    <property type="entry name" value="PPPDE_sf"/>
</dbReference>
<accession>A0A1E3Q9A2</accession>
<feature type="compositionally biased region" description="Gly residues" evidence="4">
    <location>
        <begin position="451"/>
        <end position="461"/>
    </location>
</feature>
<feature type="compositionally biased region" description="Low complexity" evidence="4">
    <location>
        <begin position="121"/>
        <end position="140"/>
    </location>
</feature>
<evidence type="ECO:0000313" key="7">
    <source>
        <dbReference type="Proteomes" id="UP000094385"/>
    </source>
</evidence>
<dbReference type="AlphaFoldDB" id="A0A1E3Q9A2"/>
<name>A0A1E3Q9A2_LIPST</name>
<keyword evidence="2" id="KW-0645">Protease</keyword>
<gene>
    <name evidence="6" type="ORF">LIPSTDRAFT_104127</name>
</gene>
<evidence type="ECO:0000256" key="2">
    <source>
        <dbReference type="ARBA" id="ARBA00022670"/>
    </source>
</evidence>
<feature type="region of interest" description="Disordered" evidence="4">
    <location>
        <begin position="445"/>
        <end position="492"/>
    </location>
</feature>
<dbReference type="Gene3D" id="3.90.1720.30">
    <property type="entry name" value="PPPDE domains"/>
    <property type="match status" value="1"/>
</dbReference>
<protein>
    <recommendedName>
        <fullName evidence="5">PPPDE domain-containing protein</fullName>
    </recommendedName>
</protein>
<feature type="compositionally biased region" description="Polar residues" evidence="4">
    <location>
        <begin position="391"/>
        <end position="401"/>
    </location>
</feature>
<evidence type="ECO:0000256" key="3">
    <source>
        <dbReference type="ARBA" id="ARBA00022801"/>
    </source>
</evidence>
<evidence type="ECO:0000256" key="1">
    <source>
        <dbReference type="ARBA" id="ARBA00008140"/>
    </source>
</evidence>
<dbReference type="OrthoDB" id="412286at2759"/>
<keyword evidence="3" id="KW-0378">Hydrolase</keyword>